<sequence>MLPGAYLSDPGVVVRHAAPVGADALSQLRGAYVLLLEDDREARRAIEDLLDDWGVIHAGGATLEELAPEVEAAGRIPDALITDFRLPGQLSGAACVQELRRLIGATVPAIIVTGESDLASVRAVMPPDTALLQKPFDEAAFVLPLLEAVVRARRAESLHIDL</sequence>
<accession>A0A7W8MB56</accession>
<keyword evidence="4" id="KW-1185">Reference proteome</keyword>
<organism evidence="3 4">
    <name type="scientific">Quisquiliibacterium transsilvanicum</name>
    <dbReference type="NCBI Taxonomy" id="1549638"/>
    <lineage>
        <taxon>Bacteria</taxon>
        <taxon>Pseudomonadati</taxon>
        <taxon>Pseudomonadota</taxon>
        <taxon>Betaproteobacteria</taxon>
        <taxon>Burkholderiales</taxon>
        <taxon>Burkholderiaceae</taxon>
        <taxon>Quisquiliibacterium</taxon>
    </lineage>
</organism>
<dbReference type="RefSeq" id="WP_183970675.1">
    <property type="nucleotide sequence ID" value="NZ_BAABEW010000005.1"/>
</dbReference>
<evidence type="ECO:0000313" key="3">
    <source>
        <dbReference type="EMBL" id="MBB5273809.1"/>
    </source>
</evidence>
<gene>
    <name evidence="3" type="ORF">HNQ70_003841</name>
</gene>
<dbReference type="CDD" id="cd00156">
    <property type="entry name" value="REC"/>
    <property type="match status" value="1"/>
</dbReference>
<dbReference type="Pfam" id="PF00072">
    <property type="entry name" value="Response_reg"/>
    <property type="match status" value="1"/>
</dbReference>
<evidence type="ECO:0000259" key="2">
    <source>
        <dbReference type="PROSITE" id="PS50110"/>
    </source>
</evidence>
<dbReference type="EMBL" id="JACHGB010000009">
    <property type="protein sequence ID" value="MBB5273809.1"/>
    <property type="molecule type" value="Genomic_DNA"/>
</dbReference>
<dbReference type="GO" id="GO:0003677">
    <property type="term" value="F:DNA binding"/>
    <property type="evidence" value="ECO:0007669"/>
    <property type="project" value="UniProtKB-KW"/>
</dbReference>
<dbReference type="Proteomes" id="UP000532440">
    <property type="component" value="Unassembled WGS sequence"/>
</dbReference>
<reference evidence="3 4" key="1">
    <citation type="submission" date="2020-08" db="EMBL/GenBank/DDBJ databases">
        <title>Genomic Encyclopedia of Type Strains, Phase IV (KMG-IV): sequencing the most valuable type-strain genomes for metagenomic binning, comparative biology and taxonomic classification.</title>
        <authorList>
            <person name="Goeker M."/>
        </authorList>
    </citation>
    <scope>NUCLEOTIDE SEQUENCE [LARGE SCALE GENOMIC DNA]</scope>
    <source>
        <strain evidence="3 4">DSM 29781</strain>
    </source>
</reference>
<dbReference type="SMART" id="SM00448">
    <property type="entry name" value="REC"/>
    <property type="match status" value="1"/>
</dbReference>
<dbReference type="SUPFAM" id="SSF52172">
    <property type="entry name" value="CheY-like"/>
    <property type="match status" value="1"/>
</dbReference>
<dbReference type="GO" id="GO:0000160">
    <property type="term" value="P:phosphorelay signal transduction system"/>
    <property type="evidence" value="ECO:0007669"/>
    <property type="project" value="InterPro"/>
</dbReference>
<dbReference type="InterPro" id="IPR011006">
    <property type="entry name" value="CheY-like_superfamily"/>
</dbReference>
<keyword evidence="1" id="KW-0597">Phosphoprotein</keyword>
<feature type="modified residue" description="4-aspartylphosphate" evidence="1">
    <location>
        <position position="83"/>
    </location>
</feature>
<name>A0A7W8MB56_9BURK</name>
<protein>
    <submittedName>
        <fullName evidence="3">DNA-binding NtrC family response regulator</fullName>
    </submittedName>
</protein>
<evidence type="ECO:0000313" key="4">
    <source>
        <dbReference type="Proteomes" id="UP000532440"/>
    </source>
</evidence>
<dbReference type="PROSITE" id="PS50110">
    <property type="entry name" value="RESPONSE_REGULATORY"/>
    <property type="match status" value="1"/>
</dbReference>
<dbReference type="InterPro" id="IPR001789">
    <property type="entry name" value="Sig_transdc_resp-reg_receiver"/>
</dbReference>
<comment type="caution">
    <text evidence="3">The sequence shown here is derived from an EMBL/GenBank/DDBJ whole genome shotgun (WGS) entry which is preliminary data.</text>
</comment>
<dbReference type="AlphaFoldDB" id="A0A7W8MB56"/>
<proteinExistence type="predicted"/>
<dbReference type="Gene3D" id="3.40.50.2300">
    <property type="match status" value="1"/>
</dbReference>
<feature type="domain" description="Response regulatory" evidence="2">
    <location>
        <begin position="32"/>
        <end position="149"/>
    </location>
</feature>
<evidence type="ECO:0000256" key="1">
    <source>
        <dbReference type="PROSITE-ProRule" id="PRU00169"/>
    </source>
</evidence>
<keyword evidence="3" id="KW-0238">DNA-binding</keyword>